<dbReference type="PANTHER" id="PTHR27003:SF467">
    <property type="entry name" value="PROTEIN KINASE DOMAIN-CONTAINING PROTEIN"/>
    <property type="match status" value="1"/>
</dbReference>
<dbReference type="InterPro" id="IPR017441">
    <property type="entry name" value="Protein_kinase_ATP_BS"/>
</dbReference>
<dbReference type="FunFam" id="3.30.200.20:FF:000039">
    <property type="entry name" value="receptor-like protein kinase FERONIA"/>
    <property type="match status" value="1"/>
</dbReference>
<dbReference type="GO" id="GO:0005886">
    <property type="term" value="C:plasma membrane"/>
    <property type="evidence" value="ECO:0007669"/>
    <property type="project" value="TreeGrafter"/>
</dbReference>
<keyword evidence="1" id="KW-0723">Serine/threonine-protein kinase</keyword>
<evidence type="ECO:0000256" key="2">
    <source>
        <dbReference type="ARBA" id="ARBA00022679"/>
    </source>
</evidence>
<protein>
    <submittedName>
        <fullName evidence="8">Receptor-like protein kinase</fullName>
    </submittedName>
</protein>
<dbReference type="GO" id="GO:0009506">
    <property type="term" value="C:plasmodesma"/>
    <property type="evidence" value="ECO:0007669"/>
    <property type="project" value="TreeGrafter"/>
</dbReference>
<organism evidence="8">
    <name type="scientific">Sesamum angustifolium</name>
    <dbReference type="NCBI Taxonomy" id="2727405"/>
    <lineage>
        <taxon>Eukaryota</taxon>
        <taxon>Viridiplantae</taxon>
        <taxon>Streptophyta</taxon>
        <taxon>Embryophyta</taxon>
        <taxon>Tracheophyta</taxon>
        <taxon>Spermatophyta</taxon>
        <taxon>Magnoliopsida</taxon>
        <taxon>eudicotyledons</taxon>
        <taxon>Gunneridae</taxon>
        <taxon>Pentapetalae</taxon>
        <taxon>asterids</taxon>
        <taxon>lamiids</taxon>
        <taxon>Lamiales</taxon>
        <taxon>Pedaliaceae</taxon>
        <taxon>Sesamum</taxon>
    </lineage>
</organism>
<sequence>MTIVLPVQVPCLLPPPTSDSTFNPIQISFRLLGPTNSIATVVITVICLINVIVHILQQNQGANFSDDENKPSVRAQRLCRRFSLAEIQSATQNFNGAFVIGKGGFGKVYKGLIDKGKQTVAIKRLKSNSRQGKREFWTEIEMLSELRHVNLVSLIGYCNEHLEMILVYEHMPFGTLADHLYKLARKTNIFSSLSWKQRCICIGAGRDWIYLHTKPPSLGVPIQLNVKRRFHIKKVMILIYSTPQLNCRYFTCEAKKFAYLLLCLGLHNRLWSIYFRLSGFPI</sequence>
<keyword evidence="4 8" id="KW-0418">Kinase</keyword>
<keyword evidence="5 6" id="KW-0067">ATP-binding</keyword>
<dbReference type="Pfam" id="PF07714">
    <property type="entry name" value="PK_Tyr_Ser-Thr"/>
    <property type="match status" value="1"/>
</dbReference>
<proteinExistence type="predicted"/>
<feature type="binding site" evidence="6">
    <location>
        <position position="123"/>
    </location>
    <ligand>
        <name>ATP</name>
        <dbReference type="ChEBI" id="CHEBI:30616"/>
    </ligand>
</feature>
<dbReference type="PROSITE" id="PS00107">
    <property type="entry name" value="PROTEIN_KINASE_ATP"/>
    <property type="match status" value="1"/>
</dbReference>
<dbReference type="InterPro" id="IPR000719">
    <property type="entry name" value="Prot_kinase_dom"/>
</dbReference>
<keyword evidence="2" id="KW-0808">Transferase</keyword>
<dbReference type="SUPFAM" id="SSF56112">
    <property type="entry name" value="Protein kinase-like (PK-like)"/>
    <property type="match status" value="1"/>
</dbReference>
<evidence type="ECO:0000256" key="1">
    <source>
        <dbReference type="ARBA" id="ARBA00022527"/>
    </source>
</evidence>
<evidence type="ECO:0000313" key="8">
    <source>
        <dbReference type="EMBL" id="KAL0365757.1"/>
    </source>
</evidence>
<dbReference type="GO" id="GO:0004714">
    <property type="term" value="F:transmembrane receptor protein tyrosine kinase activity"/>
    <property type="evidence" value="ECO:0007669"/>
    <property type="project" value="InterPro"/>
</dbReference>
<keyword evidence="8" id="KW-0675">Receptor</keyword>
<dbReference type="InterPro" id="IPR011009">
    <property type="entry name" value="Kinase-like_dom_sf"/>
</dbReference>
<evidence type="ECO:0000256" key="3">
    <source>
        <dbReference type="ARBA" id="ARBA00022741"/>
    </source>
</evidence>
<evidence type="ECO:0000256" key="5">
    <source>
        <dbReference type="ARBA" id="ARBA00022840"/>
    </source>
</evidence>
<dbReference type="GO" id="GO:0005524">
    <property type="term" value="F:ATP binding"/>
    <property type="evidence" value="ECO:0007669"/>
    <property type="project" value="UniProtKB-UniRule"/>
</dbReference>
<dbReference type="Gene3D" id="1.10.510.10">
    <property type="entry name" value="Transferase(Phosphotransferase) domain 1"/>
    <property type="match status" value="1"/>
</dbReference>
<gene>
    <name evidence="8" type="ORF">Sangu_0673300</name>
</gene>
<dbReference type="GO" id="GO:0004674">
    <property type="term" value="F:protein serine/threonine kinase activity"/>
    <property type="evidence" value="ECO:0007669"/>
    <property type="project" value="UniProtKB-KW"/>
</dbReference>
<comment type="caution">
    <text evidence="8">The sequence shown here is derived from an EMBL/GenBank/DDBJ whole genome shotgun (WGS) entry which is preliminary data.</text>
</comment>
<dbReference type="PROSITE" id="PS50011">
    <property type="entry name" value="PROTEIN_KINASE_DOM"/>
    <property type="match status" value="1"/>
</dbReference>
<evidence type="ECO:0000259" key="7">
    <source>
        <dbReference type="PROSITE" id="PS50011"/>
    </source>
</evidence>
<feature type="domain" description="Protein kinase" evidence="7">
    <location>
        <begin position="94"/>
        <end position="282"/>
    </location>
</feature>
<dbReference type="InterPro" id="IPR001245">
    <property type="entry name" value="Ser-Thr/Tyr_kinase_cat_dom"/>
</dbReference>
<dbReference type="EMBL" id="JACGWK010000003">
    <property type="protein sequence ID" value="KAL0365757.1"/>
    <property type="molecule type" value="Genomic_DNA"/>
</dbReference>
<reference evidence="8" key="1">
    <citation type="submission" date="2020-06" db="EMBL/GenBank/DDBJ databases">
        <authorList>
            <person name="Li T."/>
            <person name="Hu X."/>
            <person name="Zhang T."/>
            <person name="Song X."/>
            <person name="Zhang H."/>
            <person name="Dai N."/>
            <person name="Sheng W."/>
            <person name="Hou X."/>
            <person name="Wei L."/>
        </authorList>
    </citation>
    <scope>NUCLEOTIDE SEQUENCE</scope>
    <source>
        <strain evidence="8">G01</strain>
        <tissue evidence="8">Leaf</tissue>
    </source>
</reference>
<dbReference type="AlphaFoldDB" id="A0AAW2QD32"/>
<accession>A0AAW2QD32</accession>
<evidence type="ECO:0000256" key="4">
    <source>
        <dbReference type="ARBA" id="ARBA00022777"/>
    </source>
</evidence>
<reference evidence="8" key="2">
    <citation type="journal article" date="2024" name="Plant">
        <title>Genomic evolution and insights into agronomic trait innovations of Sesamum species.</title>
        <authorList>
            <person name="Miao H."/>
            <person name="Wang L."/>
            <person name="Qu L."/>
            <person name="Liu H."/>
            <person name="Sun Y."/>
            <person name="Le M."/>
            <person name="Wang Q."/>
            <person name="Wei S."/>
            <person name="Zheng Y."/>
            <person name="Lin W."/>
            <person name="Duan Y."/>
            <person name="Cao H."/>
            <person name="Xiong S."/>
            <person name="Wang X."/>
            <person name="Wei L."/>
            <person name="Li C."/>
            <person name="Ma Q."/>
            <person name="Ju M."/>
            <person name="Zhao R."/>
            <person name="Li G."/>
            <person name="Mu C."/>
            <person name="Tian Q."/>
            <person name="Mei H."/>
            <person name="Zhang T."/>
            <person name="Gao T."/>
            <person name="Zhang H."/>
        </authorList>
    </citation>
    <scope>NUCLEOTIDE SEQUENCE</scope>
    <source>
        <strain evidence="8">G01</strain>
    </source>
</reference>
<dbReference type="InterPro" id="IPR045272">
    <property type="entry name" value="ANXUR1/2-like"/>
</dbReference>
<name>A0AAW2QD32_9LAMI</name>
<dbReference type="PANTHER" id="PTHR27003">
    <property type="entry name" value="OS07G0166700 PROTEIN"/>
    <property type="match status" value="1"/>
</dbReference>
<keyword evidence="3 6" id="KW-0547">Nucleotide-binding</keyword>
<evidence type="ECO:0000256" key="6">
    <source>
        <dbReference type="PROSITE-ProRule" id="PRU10141"/>
    </source>
</evidence>